<accession>A0AAN6P4K3</accession>
<dbReference type="AlphaFoldDB" id="A0AAN6P4K3"/>
<dbReference type="EMBL" id="MU854746">
    <property type="protein sequence ID" value="KAK4031621.1"/>
    <property type="molecule type" value="Genomic_DNA"/>
</dbReference>
<feature type="region of interest" description="Disordered" evidence="1">
    <location>
        <begin position="1"/>
        <end position="53"/>
    </location>
</feature>
<keyword evidence="3" id="KW-1185">Reference proteome</keyword>
<evidence type="ECO:0000313" key="3">
    <source>
        <dbReference type="Proteomes" id="UP001303115"/>
    </source>
</evidence>
<proteinExistence type="predicted"/>
<name>A0AAN6P4K3_9PEZI</name>
<sequence>MPNKFHGDDVDRLPPRMKRTGYDADTGQYTYTTEEDAKPHHRLGSGPIPAAHHRHHPLHTVAPAAVFLLPTKHHHRPLPSPFRLSPPRPSPSSKPPSFTAQPSPPPPPPLSPPKFKYNPNRRFSNILGPDRLNQRKPSRAATLAVDGYSRLTEEEDVIPAPRAATLDVRSQRRPGREPQPPMRRVTVGGAVREVGSQGRRYLRELFISAMRRLSWGLKRKNEKMVEKRERREEYGDEEE</sequence>
<evidence type="ECO:0000313" key="2">
    <source>
        <dbReference type="EMBL" id="KAK4031621.1"/>
    </source>
</evidence>
<gene>
    <name evidence="2" type="ORF">C8A01DRAFT_41937</name>
</gene>
<organism evidence="2 3">
    <name type="scientific">Parachaetomium inaequale</name>
    <dbReference type="NCBI Taxonomy" id="2588326"/>
    <lineage>
        <taxon>Eukaryota</taxon>
        <taxon>Fungi</taxon>
        <taxon>Dikarya</taxon>
        <taxon>Ascomycota</taxon>
        <taxon>Pezizomycotina</taxon>
        <taxon>Sordariomycetes</taxon>
        <taxon>Sordariomycetidae</taxon>
        <taxon>Sordariales</taxon>
        <taxon>Chaetomiaceae</taxon>
        <taxon>Parachaetomium</taxon>
    </lineage>
</organism>
<feature type="compositionally biased region" description="Pro residues" evidence="1">
    <location>
        <begin position="102"/>
        <end position="112"/>
    </location>
</feature>
<feature type="compositionally biased region" description="Basic and acidic residues" evidence="1">
    <location>
        <begin position="1"/>
        <end position="14"/>
    </location>
</feature>
<feature type="region of interest" description="Disordered" evidence="1">
    <location>
        <begin position="73"/>
        <end position="141"/>
    </location>
</feature>
<comment type="caution">
    <text evidence="2">The sequence shown here is derived from an EMBL/GenBank/DDBJ whole genome shotgun (WGS) entry which is preliminary data.</text>
</comment>
<reference evidence="3" key="1">
    <citation type="journal article" date="2023" name="Mol. Phylogenet. Evol.">
        <title>Genome-scale phylogeny and comparative genomics of the fungal order Sordariales.</title>
        <authorList>
            <person name="Hensen N."/>
            <person name="Bonometti L."/>
            <person name="Westerberg I."/>
            <person name="Brannstrom I.O."/>
            <person name="Guillou S."/>
            <person name="Cros-Aarteil S."/>
            <person name="Calhoun S."/>
            <person name="Haridas S."/>
            <person name="Kuo A."/>
            <person name="Mondo S."/>
            <person name="Pangilinan J."/>
            <person name="Riley R."/>
            <person name="LaButti K."/>
            <person name="Andreopoulos B."/>
            <person name="Lipzen A."/>
            <person name="Chen C."/>
            <person name="Yan M."/>
            <person name="Daum C."/>
            <person name="Ng V."/>
            <person name="Clum A."/>
            <person name="Steindorff A."/>
            <person name="Ohm R.A."/>
            <person name="Martin F."/>
            <person name="Silar P."/>
            <person name="Natvig D.O."/>
            <person name="Lalanne C."/>
            <person name="Gautier V."/>
            <person name="Ament-Velasquez S.L."/>
            <person name="Kruys A."/>
            <person name="Hutchinson M.I."/>
            <person name="Powell A.J."/>
            <person name="Barry K."/>
            <person name="Miller A.N."/>
            <person name="Grigoriev I.V."/>
            <person name="Debuchy R."/>
            <person name="Gladieux P."/>
            <person name="Hiltunen Thoren M."/>
            <person name="Johannesson H."/>
        </authorList>
    </citation>
    <scope>NUCLEOTIDE SEQUENCE [LARGE SCALE GENOMIC DNA]</scope>
    <source>
        <strain evidence="3">CBS 284.82</strain>
    </source>
</reference>
<protein>
    <submittedName>
        <fullName evidence="2">Uncharacterized protein</fullName>
    </submittedName>
</protein>
<evidence type="ECO:0000256" key="1">
    <source>
        <dbReference type="SAM" id="MobiDB-lite"/>
    </source>
</evidence>
<feature type="compositionally biased region" description="Pro residues" evidence="1">
    <location>
        <begin position="78"/>
        <end position="94"/>
    </location>
</feature>
<dbReference type="Proteomes" id="UP001303115">
    <property type="component" value="Unassembled WGS sequence"/>
</dbReference>